<keyword evidence="2" id="KW-1185">Reference proteome</keyword>
<name>A0A2A6CCZ4_PRIPA</name>
<gene>
    <name evidence="1" type="primary">WBGene00281599</name>
</gene>
<accession>A0A8R1V0A0</accession>
<sequence length="66" mass="7726">MSKLIRAVNPKPNHIYMGNDRQISRTPRDRQDLWVHVPFFDYYHLVIIAIILVMVAFVASVILPHV</sequence>
<dbReference type="Proteomes" id="UP000005239">
    <property type="component" value="Unassembled WGS sequence"/>
</dbReference>
<dbReference type="EnsemblMetazoa" id="PPA43230.1">
    <property type="protein sequence ID" value="PPA43230.1"/>
    <property type="gene ID" value="WBGene00281599"/>
</dbReference>
<accession>A0A2A6CCZ4</accession>
<evidence type="ECO:0000313" key="2">
    <source>
        <dbReference type="Proteomes" id="UP000005239"/>
    </source>
</evidence>
<dbReference type="AlphaFoldDB" id="A0A2A6CCZ4"/>
<reference evidence="2" key="1">
    <citation type="journal article" date="2008" name="Nat. Genet.">
        <title>The Pristionchus pacificus genome provides a unique perspective on nematode lifestyle and parasitism.</title>
        <authorList>
            <person name="Dieterich C."/>
            <person name="Clifton S.W."/>
            <person name="Schuster L.N."/>
            <person name="Chinwalla A."/>
            <person name="Delehaunty K."/>
            <person name="Dinkelacker I."/>
            <person name="Fulton L."/>
            <person name="Fulton R."/>
            <person name="Godfrey J."/>
            <person name="Minx P."/>
            <person name="Mitreva M."/>
            <person name="Roeseler W."/>
            <person name="Tian H."/>
            <person name="Witte H."/>
            <person name="Yang S.P."/>
            <person name="Wilson R.K."/>
            <person name="Sommer R.J."/>
        </authorList>
    </citation>
    <scope>NUCLEOTIDE SEQUENCE [LARGE SCALE GENOMIC DNA]</scope>
    <source>
        <strain evidence="2">PS312</strain>
    </source>
</reference>
<proteinExistence type="predicted"/>
<evidence type="ECO:0000313" key="1">
    <source>
        <dbReference type="EnsemblMetazoa" id="PPA43230.1"/>
    </source>
</evidence>
<protein>
    <submittedName>
        <fullName evidence="1">Uncharacterized protein</fullName>
    </submittedName>
</protein>
<organism evidence="1 2">
    <name type="scientific">Pristionchus pacificus</name>
    <name type="common">Parasitic nematode worm</name>
    <dbReference type="NCBI Taxonomy" id="54126"/>
    <lineage>
        <taxon>Eukaryota</taxon>
        <taxon>Metazoa</taxon>
        <taxon>Ecdysozoa</taxon>
        <taxon>Nematoda</taxon>
        <taxon>Chromadorea</taxon>
        <taxon>Rhabditida</taxon>
        <taxon>Rhabditina</taxon>
        <taxon>Diplogasteromorpha</taxon>
        <taxon>Diplogasteroidea</taxon>
        <taxon>Neodiplogasteridae</taxon>
        <taxon>Pristionchus</taxon>
    </lineage>
</organism>
<reference evidence="1" key="2">
    <citation type="submission" date="2022-06" db="UniProtKB">
        <authorList>
            <consortium name="EnsemblMetazoa"/>
        </authorList>
    </citation>
    <scope>IDENTIFICATION</scope>
    <source>
        <strain evidence="1">PS312</strain>
    </source>
</reference>